<dbReference type="RefSeq" id="WP_277534695.1">
    <property type="nucleotide sequence ID" value="NZ_JAPDIA010000007.1"/>
</dbReference>
<accession>A0A9X4QUY2</accession>
<sequence>MKKKNRMKKWLISISCFLVIVLMGAYFGINYAADRVMDKLSDSILESAMSSSTPSAVEEKQSTPVSSDVLSSPSNPAKDVEPTNIDQSEPSTYSTAEPSAASSASTNVTSGDKDSSGTAGAAPSHSYSAEVSVDKAETVKEEITFSEKTKLMTIMLKRLDASDIKTLSDLAGGGLSLEKKREAKKIILEKLSEKEYNELIKIAQKYGLSEGKSYEDSKQEKGMQE</sequence>
<dbReference type="Proteomes" id="UP001153404">
    <property type="component" value="Unassembled WGS sequence"/>
</dbReference>
<proteinExistence type="predicted"/>
<feature type="compositionally biased region" description="Polar residues" evidence="1">
    <location>
        <begin position="62"/>
        <end position="75"/>
    </location>
</feature>
<evidence type="ECO:0000256" key="1">
    <source>
        <dbReference type="SAM" id="MobiDB-lite"/>
    </source>
</evidence>
<protein>
    <submittedName>
        <fullName evidence="2">Uncharacterized protein</fullName>
    </submittedName>
</protein>
<evidence type="ECO:0000313" key="3">
    <source>
        <dbReference type="Proteomes" id="UP001153404"/>
    </source>
</evidence>
<comment type="caution">
    <text evidence="2">The sequence shown here is derived from an EMBL/GenBank/DDBJ whole genome shotgun (WGS) entry which is preliminary data.</text>
</comment>
<keyword evidence="3" id="KW-1185">Reference proteome</keyword>
<feature type="region of interest" description="Disordered" evidence="1">
    <location>
        <begin position="50"/>
        <end position="133"/>
    </location>
</feature>
<gene>
    <name evidence="2" type="ORF">OMP40_22575</name>
</gene>
<dbReference type="EMBL" id="JAPDIA010000007">
    <property type="protein sequence ID" value="MDG0811843.1"/>
    <property type="molecule type" value="Genomic_DNA"/>
</dbReference>
<organism evidence="2 3">
    <name type="scientific">Cohnella rhizosphaerae</name>
    <dbReference type="NCBI Taxonomy" id="1457232"/>
    <lineage>
        <taxon>Bacteria</taxon>
        <taxon>Bacillati</taxon>
        <taxon>Bacillota</taxon>
        <taxon>Bacilli</taxon>
        <taxon>Bacillales</taxon>
        <taxon>Paenibacillaceae</taxon>
        <taxon>Cohnella</taxon>
    </lineage>
</organism>
<reference evidence="2" key="1">
    <citation type="submission" date="2022-10" db="EMBL/GenBank/DDBJ databases">
        <title>Comparative genomic analysis of Cohnella hashimotonis sp. nov., isolated from the International Space Station.</title>
        <authorList>
            <person name="Simpson A."/>
            <person name="Venkateswaran K."/>
        </authorList>
    </citation>
    <scope>NUCLEOTIDE SEQUENCE</scope>
    <source>
        <strain evidence="2">DSM 28161</strain>
    </source>
</reference>
<name>A0A9X4QUY2_9BACL</name>
<evidence type="ECO:0000313" key="2">
    <source>
        <dbReference type="EMBL" id="MDG0811843.1"/>
    </source>
</evidence>
<feature type="compositionally biased region" description="Low complexity" evidence="1">
    <location>
        <begin position="91"/>
        <end position="105"/>
    </location>
</feature>
<dbReference type="AlphaFoldDB" id="A0A9X4QUY2"/>